<gene>
    <name evidence="5" type="ORF">MKW98_014550</name>
</gene>
<dbReference type="SUPFAM" id="SSF54001">
    <property type="entry name" value="Cysteine proteinases"/>
    <property type="match status" value="1"/>
</dbReference>
<feature type="domain" description="Ubiquitin-like protease family profile" evidence="4">
    <location>
        <begin position="6"/>
        <end position="79"/>
    </location>
</feature>
<dbReference type="GO" id="GO:0006508">
    <property type="term" value="P:proteolysis"/>
    <property type="evidence" value="ECO:0007669"/>
    <property type="project" value="UniProtKB-KW"/>
</dbReference>
<dbReference type="AlphaFoldDB" id="A0AAD4RZ04"/>
<dbReference type="EMBL" id="JAJJMB010016509">
    <property type="protein sequence ID" value="KAI3846677.1"/>
    <property type="molecule type" value="Genomic_DNA"/>
</dbReference>
<reference evidence="5" key="1">
    <citation type="submission" date="2022-04" db="EMBL/GenBank/DDBJ databases">
        <title>A functionally conserved STORR gene fusion in Papaver species that diverged 16.8 million years ago.</title>
        <authorList>
            <person name="Catania T."/>
        </authorList>
    </citation>
    <scope>NUCLEOTIDE SEQUENCE</scope>
    <source>
        <strain evidence="5">S-188037</strain>
    </source>
</reference>
<dbReference type="Gene3D" id="3.40.395.10">
    <property type="entry name" value="Adenoviral Proteinase, Chain A"/>
    <property type="match status" value="1"/>
</dbReference>
<keyword evidence="3" id="KW-0378">Hydrolase</keyword>
<protein>
    <recommendedName>
        <fullName evidence="4">Ubiquitin-like protease family profile domain-containing protein</fullName>
    </recommendedName>
</protein>
<dbReference type="InterPro" id="IPR003653">
    <property type="entry name" value="Peptidase_C48_C"/>
</dbReference>
<dbReference type="Pfam" id="PF02902">
    <property type="entry name" value="Peptidase_C48"/>
    <property type="match status" value="1"/>
</dbReference>
<organism evidence="5 6">
    <name type="scientific">Papaver atlanticum</name>
    <dbReference type="NCBI Taxonomy" id="357466"/>
    <lineage>
        <taxon>Eukaryota</taxon>
        <taxon>Viridiplantae</taxon>
        <taxon>Streptophyta</taxon>
        <taxon>Embryophyta</taxon>
        <taxon>Tracheophyta</taxon>
        <taxon>Spermatophyta</taxon>
        <taxon>Magnoliopsida</taxon>
        <taxon>Ranunculales</taxon>
        <taxon>Papaveraceae</taxon>
        <taxon>Papaveroideae</taxon>
        <taxon>Papaver</taxon>
    </lineage>
</organism>
<keyword evidence="2" id="KW-0645">Protease</keyword>
<comment type="similarity">
    <text evidence="1">Belongs to the peptidase C48 family.</text>
</comment>
<proteinExistence type="inferred from homology"/>
<sequence>MEALQNYRIGQRPKNGKNWDEVSVVYGPVLINDNHWVEIALHIKERMIKVYDSLAPKHSATSSIMHEEINQIRKILSALLATGSWDAKFDHPTARQDPNG</sequence>
<accession>A0AAD4RZ04</accession>
<evidence type="ECO:0000313" key="6">
    <source>
        <dbReference type="Proteomes" id="UP001202328"/>
    </source>
</evidence>
<evidence type="ECO:0000256" key="2">
    <source>
        <dbReference type="ARBA" id="ARBA00022670"/>
    </source>
</evidence>
<keyword evidence="6" id="KW-1185">Reference proteome</keyword>
<evidence type="ECO:0000256" key="1">
    <source>
        <dbReference type="ARBA" id="ARBA00005234"/>
    </source>
</evidence>
<dbReference type="Proteomes" id="UP001202328">
    <property type="component" value="Unassembled WGS sequence"/>
</dbReference>
<evidence type="ECO:0000259" key="4">
    <source>
        <dbReference type="Pfam" id="PF02902"/>
    </source>
</evidence>
<dbReference type="InterPro" id="IPR038765">
    <property type="entry name" value="Papain-like_cys_pep_sf"/>
</dbReference>
<evidence type="ECO:0000313" key="5">
    <source>
        <dbReference type="EMBL" id="KAI3846677.1"/>
    </source>
</evidence>
<evidence type="ECO:0000256" key="3">
    <source>
        <dbReference type="ARBA" id="ARBA00022801"/>
    </source>
</evidence>
<name>A0AAD4RZ04_9MAGN</name>
<dbReference type="GO" id="GO:0008234">
    <property type="term" value="F:cysteine-type peptidase activity"/>
    <property type="evidence" value="ECO:0007669"/>
    <property type="project" value="InterPro"/>
</dbReference>
<comment type="caution">
    <text evidence="5">The sequence shown here is derived from an EMBL/GenBank/DDBJ whole genome shotgun (WGS) entry which is preliminary data.</text>
</comment>